<comment type="caution">
    <text evidence="1">The sequence shown here is derived from an EMBL/GenBank/DDBJ whole genome shotgun (WGS) entry which is preliminary data.</text>
</comment>
<evidence type="ECO:0000313" key="2">
    <source>
        <dbReference type="Proteomes" id="UP000636800"/>
    </source>
</evidence>
<protein>
    <submittedName>
        <fullName evidence="1">Uncharacterized protein</fullName>
    </submittedName>
</protein>
<reference evidence="1 2" key="1">
    <citation type="journal article" date="2020" name="Nat. Food">
        <title>A phased Vanilla planifolia genome enables genetic improvement of flavour and production.</title>
        <authorList>
            <person name="Hasing T."/>
            <person name="Tang H."/>
            <person name="Brym M."/>
            <person name="Khazi F."/>
            <person name="Huang T."/>
            <person name="Chambers A.H."/>
        </authorList>
    </citation>
    <scope>NUCLEOTIDE SEQUENCE [LARGE SCALE GENOMIC DNA]</scope>
    <source>
        <tissue evidence="1">Leaf</tissue>
    </source>
</reference>
<dbReference type="Proteomes" id="UP000636800">
    <property type="component" value="Chromosome 6"/>
</dbReference>
<dbReference type="AlphaFoldDB" id="A0A835QTV0"/>
<gene>
    <name evidence="1" type="ORF">HPP92_013061</name>
</gene>
<organism evidence="1 2">
    <name type="scientific">Vanilla planifolia</name>
    <name type="common">Vanilla</name>
    <dbReference type="NCBI Taxonomy" id="51239"/>
    <lineage>
        <taxon>Eukaryota</taxon>
        <taxon>Viridiplantae</taxon>
        <taxon>Streptophyta</taxon>
        <taxon>Embryophyta</taxon>
        <taxon>Tracheophyta</taxon>
        <taxon>Spermatophyta</taxon>
        <taxon>Magnoliopsida</taxon>
        <taxon>Liliopsida</taxon>
        <taxon>Asparagales</taxon>
        <taxon>Orchidaceae</taxon>
        <taxon>Vanilloideae</taxon>
        <taxon>Vanilleae</taxon>
        <taxon>Vanilla</taxon>
    </lineage>
</organism>
<dbReference type="EMBL" id="JADCNL010000006">
    <property type="protein sequence ID" value="KAG0476220.1"/>
    <property type="molecule type" value="Genomic_DNA"/>
</dbReference>
<accession>A0A835QTV0</accession>
<name>A0A835QTV0_VANPL</name>
<dbReference type="OrthoDB" id="541719at2759"/>
<sequence length="64" mass="7395">MAKVVRAQPELVRVCQIFAKLNGDHSSSIETCRLPVHFQIRQATIRGYPTALDHRRIMISHLHF</sequence>
<proteinExistence type="predicted"/>
<evidence type="ECO:0000313" key="1">
    <source>
        <dbReference type="EMBL" id="KAG0476220.1"/>
    </source>
</evidence>
<keyword evidence="2" id="KW-1185">Reference proteome</keyword>